<comment type="caution">
    <text evidence="2">The sequence shown here is derived from an EMBL/GenBank/DDBJ whole genome shotgun (WGS) entry which is preliminary data.</text>
</comment>
<evidence type="ECO:0000313" key="2">
    <source>
        <dbReference type="EMBL" id="TCN65325.1"/>
    </source>
</evidence>
<keyword evidence="1" id="KW-1133">Transmembrane helix</keyword>
<proteinExistence type="predicted"/>
<dbReference type="Proteomes" id="UP000294830">
    <property type="component" value="Unassembled WGS sequence"/>
</dbReference>
<dbReference type="OrthoDB" id="1001734at2"/>
<accession>A0A4R2EBM2</accession>
<name>A0A4R2EBM2_9BACT</name>
<organism evidence="2 3">
    <name type="scientific">Acetobacteroides hydrogenigenes</name>
    <dbReference type="NCBI Taxonomy" id="979970"/>
    <lineage>
        <taxon>Bacteria</taxon>
        <taxon>Pseudomonadati</taxon>
        <taxon>Bacteroidota</taxon>
        <taxon>Bacteroidia</taxon>
        <taxon>Bacteroidales</taxon>
        <taxon>Rikenellaceae</taxon>
        <taxon>Acetobacteroides</taxon>
    </lineage>
</organism>
<dbReference type="EMBL" id="SLWB01000011">
    <property type="protein sequence ID" value="TCN65325.1"/>
    <property type="molecule type" value="Genomic_DNA"/>
</dbReference>
<feature type="transmembrane region" description="Helical" evidence="1">
    <location>
        <begin position="6"/>
        <end position="27"/>
    </location>
</feature>
<keyword evidence="3" id="KW-1185">Reference proteome</keyword>
<reference evidence="2 3" key="1">
    <citation type="submission" date="2019-03" db="EMBL/GenBank/DDBJ databases">
        <title>Genomic Encyclopedia of Archaeal and Bacterial Type Strains, Phase II (KMG-II): from individual species to whole genera.</title>
        <authorList>
            <person name="Goeker M."/>
        </authorList>
    </citation>
    <scope>NUCLEOTIDE SEQUENCE [LARGE SCALE GENOMIC DNA]</scope>
    <source>
        <strain evidence="2 3">RL-C</strain>
    </source>
</reference>
<keyword evidence="1" id="KW-0472">Membrane</keyword>
<dbReference type="RefSeq" id="WP_131839710.1">
    <property type="nucleotide sequence ID" value="NZ_SLWB01000011.1"/>
</dbReference>
<evidence type="ECO:0000256" key="1">
    <source>
        <dbReference type="SAM" id="Phobius"/>
    </source>
</evidence>
<sequence>MFTIKLFSIVVILISIAFLGLALRIFVRGNYDDTEFETNPKMQDMGIKCARHQEMENYCKNKKLSGIGCGSCKGCA</sequence>
<dbReference type="AlphaFoldDB" id="A0A4R2EBM2"/>
<keyword evidence="1" id="KW-0812">Transmembrane</keyword>
<protein>
    <submittedName>
        <fullName evidence="2">Uncharacterized protein</fullName>
    </submittedName>
</protein>
<evidence type="ECO:0000313" key="3">
    <source>
        <dbReference type="Proteomes" id="UP000294830"/>
    </source>
</evidence>
<gene>
    <name evidence="2" type="ORF">CLV25_1114</name>
</gene>